<accession>A0ABW2RQE9</accession>
<organism evidence="1 2">
    <name type="scientific">Laceyella putida</name>
    <dbReference type="NCBI Taxonomy" id="110101"/>
    <lineage>
        <taxon>Bacteria</taxon>
        <taxon>Bacillati</taxon>
        <taxon>Bacillota</taxon>
        <taxon>Bacilli</taxon>
        <taxon>Bacillales</taxon>
        <taxon>Thermoactinomycetaceae</taxon>
        <taxon>Laceyella</taxon>
    </lineage>
</organism>
<dbReference type="InterPro" id="IPR025453">
    <property type="entry name" value="DUF4309"/>
</dbReference>
<comment type="caution">
    <text evidence="1">The sequence shown here is derived from an EMBL/GenBank/DDBJ whole genome shotgun (WGS) entry which is preliminary data.</text>
</comment>
<reference evidence="2" key="1">
    <citation type="journal article" date="2019" name="Int. J. Syst. Evol. Microbiol.">
        <title>The Global Catalogue of Microorganisms (GCM) 10K type strain sequencing project: providing services to taxonomists for standard genome sequencing and annotation.</title>
        <authorList>
            <consortium name="The Broad Institute Genomics Platform"/>
            <consortium name="The Broad Institute Genome Sequencing Center for Infectious Disease"/>
            <person name="Wu L."/>
            <person name="Ma J."/>
        </authorList>
    </citation>
    <scope>NUCLEOTIDE SEQUENCE [LARGE SCALE GENOMIC DNA]</scope>
    <source>
        <strain evidence="2">CGMCC 1.12942</strain>
    </source>
</reference>
<sequence length="177" mass="19963">MKRWLRGLTFALILGAILASFGFPSLTGAETSRDKINAHALLDQIMDLASETRTLNSGPFGVGSRLDDVKAAWGAPEDDSGVAANFWSRHIRFIYDHDFPGDPITWVEDFDPDLQQISLKQLRKELGKPLKKVEDEGQLYVTYLANEHHEITFVLNASIHNGKSVVYLYYIKSIPYH</sequence>
<evidence type="ECO:0000313" key="1">
    <source>
        <dbReference type="EMBL" id="MFC7443247.1"/>
    </source>
</evidence>
<keyword evidence="2" id="KW-1185">Reference proteome</keyword>
<gene>
    <name evidence="1" type="ORF">ACFQNG_19450</name>
</gene>
<dbReference type="Proteomes" id="UP001596500">
    <property type="component" value="Unassembled WGS sequence"/>
</dbReference>
<dbReference type="EMBL" id="JBHTBW010000081">
    <property type="protein sequence ID" value="MFC7443247.1"/>
    <property type="molecule type" value="Genomic_DNA"/>
</dbReference>
<dbReference type="RefSeq" id="WP_379867573.1">
    <property type="nucleotide sequence ID" value="NZ_JBHTBW010000081.1"/>
</dbReference>
<proteinExistence type="predicted"/>
<name>A0ABW2RQE9_9BACL</name>
<evidence type="ECO:0000313" key="2">
    <source>
        <dbReference type="Proteomes" id="UP001596500"/>
    </source>
</evidence>
<protein>
    <submittedName>
        <fullName evidence="1">DUF4309 domain-containing protein</fullName>
    </submittedName>
</protein>
<dbReference type="Pfam" id="PF14172">
    <property type="entry name" value="DUF4309"/>
    <property type="match status" value="1"/>
</dbReference>